<dbReference type="EMBL" id="JAIWYP010000010">
    <property type="protein sequence ID" value="KAH3751633.1"/>
    <property type="molecule type" value="Genomic_DNA"/>
</dbReference>
<comment type="caution">
    <text evidence="1">The sequence shown here is derived from an EMBL/GenBank/DDBJ whole genome shotgun (WGS) entry which is preliminary data.</text>
</comment>
<organism evidence="1 2">
    <name type="scientific">Dreissena polymorpha</name>
    <name type="common">Zebra mussel</name>
    <name type="synonym">Mytilus polymorpha</name>
    <dbReference type="NCBI Taxonomy" id="45954"/>
    <lineage>
        <taxon>Eukaryota</taxon>
        <taxon>Metazoa</taxon>
        <taxon>Spiralia</taxon>
        <taxon>Lophotrochozoa</taxon>
        <taxon>Mollusca</taxon>
        <taxon>Bivalvia</taxon>
        <taxon>Autobranchia</taxon>
        <taxon>Heteroconchia</taxon>
        <taxon>Euheterodonta</taxon>
        <taxon>Imparidentia</taxon>
        <taxon>Neoheterodontei</taxon>
        <taxon>Myida</taxon>
        <taxon>Dreissenoidea</taxon>
        <taxon>Dreissenidae</taxon>
        <taxon>Dreissena</taxon>
    </lineage>
</organism>
<gene>
    <name evidence="1" type="ORF">DPMN_186201</name>
</gene>
<dbReference type="AlphaFoldDB" id="A0A9D4DM98"/>
<reference evidence="1" key="2">
    <citation type="submission" date="2020-11" db="EMBL/GenBank/DDBJ databases">
        <authorList>
            <person name="McCartney M.A."/>
            <person name="Auch B."/>
            <person name="Kono T."/>
            <person name="Mallez S."/>
            <person name="Becker A."/>
            <person name="Gohl D.M."/>
            <person name="Silverstein K.A.T."/>
            <person name="Koren S."/>
            <person name="Bechman K.B."/>
            <person name="Herman A."/>
            <person name="Abrahante J.E."/>
            <person name="Garbe J."/>
        </authorList>
    </citation>
    <scope>NUCLEOTIDE SEQUENCE</scope>
    <source>
        <strain evidence="1">Duluth1</strain>
        <tissue evidence="1">Whole animal</tissue>
    </source>
</reference>
<reference evidence="1" key="1">
    <citation type="journal article" date="2019" name="bioRxiv">
        <title>The Genome of the Zebra Mussel, Dreissena polymorpha: A Resource for Invasive Species Research.</title>
        <authorList>
            <person name="McCartney M.A."/>
            <person name="Auch B."/>
            <person name="Kono T."/>
            <person name="Mallez S."/>
            <person name="Zhang Y."/>
            <person name="Obille A."/>
            <person name="Becker A."/>
            <person name="Abrahante J.E."/>
            <person name="Garbe J."/>
            <person name="Badalamenti J.P."/>
            <person name="Herman A."/>
            <person name="Mangelson H."/>
            <person name="Liachko I."/>
            <person name="Sullivan S."/>
            <person name="Sone E.D."/>
            <person name="Koren S."/>
            <person name="Silverstein K.A.T."/>
            <person name="Beckman K.B."/>
            <person name="Gohl D.M."/>
        </authorList>
    </citation>
    <scope>NUCLEOTIDE SEQUENCE</scope>
    <source>
        <strain evidence="1">Duluth1</strain>
        <tissue evidence="1">Whole animal</tissue>
    </source>
</reference>
<accession>A0A9D4DM98</accession>
<proteinExistence type="predicted"/>
<name>A0A9D4DM98_DREPO</name>
<sequence length="106" mass="11954">MDIQDGRDTALDLVDDTDATHAPGKCGSIAEYRPLRFYQSLLAGLDENVFTRPLVEKGNIRRKDTPSHHGKSPFKLRQVGGIQEQFVKLNEEEDNEHEHGKVILSI</sequence>
<keyword evidence="2" id="KW-1185">Reference proteome</keyword>
<protein>
    <submittedName>
        <fullName evidence="1">Uncharacterized protein</fullName>
    </submittedName>
</protein>
<dbReference type="Proteomes" id="UP000828390">
    <property type="component" value="Unassembled WGS sequence"/>
</dbReference>
<evidence type="ECO:0000313" key="1">
    <source>
        <dbReference type="EMBL" id="KAH3751633.1"/>
    </source>
</evidence>
<evidence type="ECO:0000313" key="2">
    <source>
        <dbReference type="Proteomes" id="UP000828390"/>
    </source>
</evidence>